<dbReference type="EMBL" id="MVGC01002993">
    <property type="protein sequence ID" value="RJE16729.1"/>
    <property type="molecule type" value="Genomic_DNA"/>
</dbReference>
<name>A0A3A2Z0U1_9EURO</name>
<dbReference type="AlphaFoldDB" id="A0A3A2Z0U1"/>
<evidence type="ECO:0000313" key="2">
    <source>
        <dbReference type="Proteomes" id="UP000266188"/>
    </source>
</evidence>
<evidence type="ECO:0000313" key="1">
    <source>
        <dbReference type="EMBL" id="RJE16729.1"/>
    </source>
</evidence>
<feature type="non-terminal residue" evidence="1">
    <location>
        <position position="94"/>
    </location>
</feature>
<protein>
    <submittedName>
        <fullName evidence="1">Uncharacterized protein</fullName>
    </submittedName>
</protein>
<gene>
    <name evidence="1" type="ORF">PHISCL_10934</name>
</gene>
<dbReference type="Proteomes" id="UP000266188">
    <property type="component" value="Unassembled WGS sequence"/>
</dbReference>
<proteinExistence type="predicted"/>
<keyword evidence="2" id="KW-1185">Reference proteome</keyword>
<sequence>MGNLRRRVGRLDYERNKYKAALSLCTTVDQATGKPKVKLIDEENGSLRRALFRERKQAEEYKGEEEKWKNKFTDLAMTYNNLLLDFQAQQRAAS</sequence>
<comment type="caution">
    <text evidence="1">The sequence shown here is derived from an EMBL/GenBank/DDBJ whole genome shotgun (WGS) entry which is preliminary data.</text>
</comment>
<accession>A0A3A2Z0U1</accession>
<organism evidence="1 2">
    <name type="scientific">Aspergillus sclerotialis</name>
    <dbReference type="NCBI Taxonomy" id="2070753"/>
    <lineage>
        <taxon>Eukaryota</taxon>
        <taxon>Fungi</taxon>
        <taxon>Dikarya</taxon>
        <taxon>Ascomycota</taxon>
        <taxon>Pezizomycotina</taxon>
        <taxon>Eurotiomycetes</taxon>
        <taxon>Eurotiomycetidae</taxon>
        <taxon>Eurotiales</taxon>
        <taxon>Aspergillaceae</taxon>
        <taxon>Aspergillus</taxon>
        <taxon>Aspergillus subgen. Polypaecilum</taxon>
    </lineage>
</organism>
<reference evidence="2" key="1">
    <citation type="submission" date="2017-02" db="EMBL/GenBank/DDBJ databases">
        <authorList>
            <person name="Tafer H."/>
            <person name="Lopandic K."/>
        </authorList>
    </citation>
    <scope>NUCLEOTIDE SEQUENCE [LARGE SCALE GENOMIC DNA]</scope>
    <source>
        <strain evidence="2">CBS 366.77</strain>
    </source>
</reference>
<dbReference type="OrthoDB" id="4366200at2759"/>